<reference evidence="2 3" key="1">
    <citation type="submission" date="2023-04" db="EMBL/GenBank/DDBJ databases">
        <title>Genome Encyclopedia of Bacteria and Archaea VI: Functional Genomics of Type Strains.</title>
        <authorList>
            <person name="Whitman W."/>
        </authorList>
    </citation>
    <scope>NUCLEOTIDE SEQUENCE [LARGE SCALE GENOMIC DNA]</scope>
    <source>
        <strain evidence="2 3">SG_E_30_P1</strain>
    </source>
</reference>
<keyword evidence="1" id="KW-0472">Membrane</keyword>
<organism evidence="2 3">
    <name type="scientific">Antiquaquibacter oligotrophicus</name>
    <dbReference type="NCBI Taxonomy" id="2880260"/>
    <lineage>
        <taxon>Bacteria</taxon>
        <taxon>Bacillati</taxon>
        <taxon>Actinomycetota</taxon>
        <taxon>Actinomycetes</taxon>
        <taxon>Micrococcales</taxon>
        <taxon>Microbacteriaceae</taxon>
        <taxon>Antiquaquibacter</taxon>
    </lineage>
</organism>
<protein>
    <submittedName>
        <fullName evidence="2">Uncharacterized protein</fullName>
    </submittedName>
</protein>
<proteinExistence type="predicted"/>
<evidence type="ECO:0000256" key="1">
    <source>
        <dbReference type="SAM" id="Phobius"/>
    </source>
</evidence>
<evidence type="ECO:0000313" key="2">
    <source>
        <dbReference type="EMBL" id="MDH6180284.1"/>
    </source>
</evidence>
<name>A0ABT6KJW0_9MICO</name>
<keyword evidence="3" id="KW-1185">Reference proteome</keyword>
<accession>A0ABT6KJW0</accession>
<gene>
    <name evidence="2" type="ORF">M2152_000466</name>
</gene>
<keyword evidence="1" id="KW-0812">Transmembrane</keyword>
<evidence type="ECO:0000313" key="3">
    <source>
        <dbReference type="Proteomes" id="UP001160142"/>
    </source>
</evidence>
<keyword evidence="1" id="KW-1133">Transmembrane helix</keyword>
<dbReference type="EMBL" id="JARXVQ010000001">
    <property type="protein sequence ID" value="MDH6180284.1"/>
    <property type="molecule type" value="Genomic_DNA"/>
</dbReference>
<feature type="transmembrane region" description="Helical" evidence="1">
    <location>
        <begin position="29"/>
        <end position="52"/>
    </location>
</feature>
<sequence length="124" mass="13111">MDDRRDDDEPELAGYEPHERPLRGNRQRAILRVVVLVGLVALILPGIIVTLGTASRTAASACNVYTALYAPSSVSNSARFEFASAAGMGWNCYVTAFDGTETLLAPLGIIPGGVSFPSSPVDNT</sequence>
<dbReference type="Proteomes" id="UP001160142">
    <property type="component" value="Unassembled WGS sequence"/>
</dbReference>
<dbReference type="RefSeq" id="WP_322132646.1">
    <property type="nucleotide sequence ID" value="NZ_CP085036.1"/>
</dbReference>
<comment type="caution">
    <text evidence="2">The sequence shown here is derived from an EMBL/GenBank/DDBJ whole genome shotgun (WGS) entry which is preliminary data.</text>
</comment>